<sequence>MLCAEISLYPLGTNHANSIIKNSIRVLDTENVDYKVGSISTHLHGPDEDVWKSIEDMYRHAAKNGEVNMVITVTNAGKNL</sequence>
<reference evidence="2 3" key="1">
    <citation type="journal article" date="2014" name="Genome Announc.">
        <title>Draft Genome Sequence of Fervidicella metallireducens Strain AeBT, an Iron-Reducing Thermoanaerobe from the Great Artesian Basin.</title>
        <authorList>
            <person name="Patel B.K."/>
        </authorList>
    </citation>
    <scope>NUCLEOTIDE SEQUENCE [LARGE SCALE GENOMIC DNA]</scope>
    <source>
        <strain evidence="2 3">AeB</strain>
    </source>
</reference>
<gene>
    <name evidence="2" type="ORF">Q428_10340</name>
</gene>
<name>A0A017RT87_9CLOT</name>
<proteinExistence type="predicted"/>
<evidence type="ECO:0000259" key="1">
    <source>
        <dbReference type="Pfam" id="PF07615"/>
    </source>
</evidence>
<dbReference type="AlphaFoldDB" id="A0A017RT87"/>
<protein>
    <recommendedName>
        <fullName evidence="1">Thiamin/hydroxymethyl pyrimidine-binding YkoF putative domain-containing protein</fullName>
    </recommendedName>
</protein>
<dbReference type="InterPro" id="IPR029756">
    <property type="entry name" value="MTH1187/YkoF-like"/>
</dbReference>
<feature type="domain" description="Thiamin/hydroxymethyl pyrimidine-binding YkoF putative" evidence="1">
    <location>
        <begin position="4"/>
        <end position="71"/>
    </location>
</feature>
<organism evidence="2 3">
    <name type="scientific">Fervidicella metallireducens AeB</name>
    <dbReference type="NCBI Taxonomy" id="1403537"/>
    <lineage>
        <taxon>Bacteria</taxon>
        <taxon>Bacillati</taxon>
        <taxon>Bacillota</taxon>
        <taxon>Clostridia</taxon>
        <taxon>Eubacteriales</taxon>
        <taxon>Clostridiaceae</taxon>
        <taxon>Fervidicella</taxon>
    </lineage>
</organism>
<dbReference type="SUPFAM" id="SSF89957">
    <property type="entry name" value="MTH1187/YkoF-like"/>
    <property type="match status" value="1"/>
</dbReference>
<dbReference type="Gene3D" id="3.30.70.930">
    <property type="match status" value="1"/>
</dbReference>
<dbReference type="EMBL" id="AZQP01000032">
    <property type="protein sequence ID" value="EYE87963.1"/>
    <property type="molecule type" value="Genomic_DNA"/>
</dbReference>
<keyword evidence="3" id="KW-1185">Reference proteome</keyword>
<accession>A0A017RT87</accession>
<dbReference type="RefSeq" id="WP_035380493.1">
    <property type="nucleotide sequence ID" value="NZ_AZQP01000032.1"/>
</dbReference>
<dbReference type="InterPro" id="IPR011522">
    <property type="entry name" value="Thiamin/HMP-bd_put_YkoF"/>
</dbReference>
<evidence type="ECO:0000313" key="2">
    <source>
        <dbReference type="EMBL" id="EYE87963.1"/>
    </source>
</evidence>
<evidence type="ECO:0000313" key="3">
    <source>
        <dbReference type="Proteomes" id="UP000019681"/>
    </source>
</evidence>
<dbReference type="OrthoDB" id="2970529at2"/>
<comment type="caution">
    <text evidence="2">The sequence shown here is derived from an EMBL/GenBank/DDBJ whole genome shotgun (WGS) entry which is preliminary data.</text>
</comment>
<dbReference type="Proteomes" id="UP000019681">
    <property type="component" value="Unassembled WGS sequence"/>
</dbReference>
<dbReference type="Pfam" id="PF07615">
    <property type="entry name" value="Ykof"/>
    <property type="match status" value="1"/>
</dbReference>